<name>A0A175RFS2_9HYPH</name>
<comment type="caution">
    <text evidence="2">The sequence shown here is derived from an EMBL/GenBank/DDBJ whole genome shotgun (WGS) entry which is preliminary data.</text>
</comment>
<keyword evidence="1" id="KW-0732">Signal</keyword>
<proteinExistence type="predicted"/>
<feature type="signal peptide" evidence="1">
    <location>
        <begin position="1"/>
        <end position="24"/>
    </location>
</feature>
<evidence type="ECO:0000313" key="2">
    <source>
        <dbReference type="EMBL" id="KTQ98225.1"/>
    </source>
</evidence>
<accession>A0A175RFS2</accession>
<reference evidence="2 3" key="1">
    <citation type="journal article" date="2016" name="Front. Microbiol.">
        <title>Genomic Resource of Rice Seed Associated Bacteria.</title>
        <authorList>
            <person name="Midha S."/>
            <person name="Bansal K."/>
            <person name="Sharma S."/>
            <person name="Kumar N."/>
            <person name="Patil P.P."/>
            <person name="Chaudhry V."/>
            <person name="Patil P.B."/>
        </authorList>
    </citation>
    <scope>NUCLEOTIDE SEQUENCE [LARGE SCALE GENOMIC DNA]</scope>
    <source>
        <strain evidence="2 3">NS226</strain>
    </source>
</reference>
<dbReference type="PATRIC" id="fig|401562.3.peg.3151"/>
<evidence type="ECO:0000256" key="1">
    <source>
        <dbReference type="SAM" id="SignalP"/>
    </source>
</evidence>
<dbReference type="EMBL" id="LDPZ01000004">
    <property type="protein sequence ID" value="KTQ98225.1"/>
    <property type="molecule type" value="Genomic_DNA"/>
</dbReference>
<sequence length="117" mass="12268">MGRVIAFLFLVHAALFGFSPPVAAELMPRDQFGNVLCLSGEIADAHKGSGRDHGHVPLKSCCSASCAMHGGPLPPPTLLSRLVRQPLVLSVPFVLYEDVGSGAVETPRKTRGPPGLA</sequence>
<evidence type="ECO:0000313" key="3">
    <source>
        <dbReference type="Proteomes" id="UP000078272"/>
    </source>
</evidence>
<feature type="chain" id="PRO_5008041939" evidence="1">
    <location>
        <begin position="25"/>
        <end position="117"/>
    </location>
</feature>
<dbReference type="Proteomes" id="UP000078272">
    <property type="component" value="Unassembled WGS sequence"/>
</dbReference>
<protein>
    <submittedName>
        <fullName evidence="2">Uncharacterized protein</fullName>
    </submittedName>
</protein>
<gene>
    <name evidence="2" type="ORF">NS226_01360</name>
</gene>
<dbReference type="AlphaFoldDB" id="A0A175RFS2"/>
<dbReference type="STRING" id="401562.NS365_16615"/>
<organism evidence="2 3">
    <name type="scientific">Aureimonas ureilytica</name>
    <dbReference type="NCBI Taxonomy" id="401562"/>
    <lineage>
        <taxon>Bacteria</taxon>
        <taxon>Pseudomonadati</taxon>
        <taxon>Pseudomonadota</taxon>
        <taxon>Alphaproteobacteria</taxon>
        <taxon>Hyphomicrobiales</taxon>
        <taxon>Aurantimonadaceae</taxon>
        <taxon>Aureimonas</taxon>
    </lineage>
</organism>